<evidence type="ECO:0000256" key="2">
    <source>
        <dbReference type="ARBA" id="ARBA00004664"/>
    </source>
</evidence>
<keyword evidence="6 8" id="KW-0057">Aromatic amino acid biosynthesis</keyword>
<organism evidence="10 13">
    <name type="scientific">Methanothrix harundinacea</name>
    <dbReference type="NCBI Taxonomy" id="301375"/>
    <lineage>
        <taxon>Archaea</taxon>
        <taxon>Methanobacteriati</taxon>
        <taxon>Methanobacteriota</taxon>
        <taxon>Stenosarchaea group</taxon>
        <taxon>Methanomicrobia</taxon>
        <taxon>Methanotrichales</taxon>
        <taxon>Methanotrichaceae</taxon>
        <taxon>Methanothrix</taxon>
    </lineage>
</organism>
<reference evidence="12 13" key="2">
    <citation type="journal article" date="2015" name="MBio">
        <title>Genome-Resolved Metagenomic Analysis Reveals Roles for Candidate Phyla and Other Microbial Community Members in Biogeochemical Transformations in Oil Reservoirs.</title>
        <authorList>
            <person name="Hu P."/>
            <person name="Tom L."/>
            <person name="Singh A."/>
            <person name="Thomas B.C."/>
            <person name="Baker B.J."/>
            <person name="Piceno Y.M."/>
            <person name="Andersen G.L."/>
            <person name="Banfield J.F."/>
        </authorList>
    </citation>
    <scope>NUCLEOTIDE SEQUENCE [LARGE SCALE GENOMIC DNA]</scope>
    <source>
        <strain evidence="10">57_489</strain>
    </source>
</reference>
<evidence type="ECO:0000256" key="3">
    <source>
        <dbReference type="ARBA" id="ARBA00007571"/>
    </source>
</evidence>
<evidence type="ECO:0000256" key="5">
    <source>
        <dbReference type="ARBA" id="ARBA00022822"/>
    </source>
</evidence>
<keyword evidence="7 8" id="KW-0413">Isomerase</keyword>
<dbReference type="PANTHER" id="PTHR42894:SF1">
    <property type="entry name" value="N-(5'-PHOSPHORIBOSYL)ANTHRANILATE ISOMERASE"/>
    <property type="match status" value="1"/>
</dbReference>
<dbReference type="AlphaFoldDB" id="A0A101FUF8"/>
<evidence type="ECO:0000256" key="7">
    <source>
        <dbReference type="ARBA" id="ARBA00023235"/>
    </source>
</evidence>
<dbReference type="HAMAP" id="MF_00135">
    <property type="entry name" value="PRAI"/>
    <property type="match status" value="1"/>
</dbReference>
<evidence type="ECO:0000313" key="12">
    <source>
        <dbReference type="Proteomes" id="UP000053961"/>
    </source>
</evidence>
<dbReference type="SUPFAM" id="SSF51366">
    <property type="entry name" value="Ribulose-phoshate binding barrel"/>
    <property type="match status" value="1"/>
</dbReference>
<dbReference type="InterPro" id="IPR011060">
    <property type="entry name" value="RibuloseP-bd_barrel"/>
</dbReference>
<comment type="catalytic activity">
    <reaction evidence="1 8">
        <text>N-(5-phospho-beta-D-ribosyl)anthranilate = 1-(2-carboxyphenylamino)-1-deoxy-D-ribulose 5-phosphate</text>
        <dbReference type="Rhea" id="RHEA:21540"/>
        <dbReference type="ChEBI" id="CHEBI:18277"/>
        <dbReference type="ChEBI" id="CHEBI:58613"/>
        <dbReference type="EC" id="5.3.1.24"/>
    </reaction>
</comment>
<evidence type="ECO:0000313" key="13">
    <source>
        <dbReference type="Proteomes" id="UP000057043"/>
    </source>
</evidence>
<evidence type="ECO:0000313" key="10">
    <source>
        <dbReference type="EMBL" id="KUK44720.1"/>
    </source>
</evidence>
<accession>A0A101FUF8</accession>
<dbReference type="Pfam" id="PF00697">
    <property type="entry name" value="PRAI"/>
    <property type="match status" value="1"/>
</dbReference>
<sequence>MTRAKICGIRDAGARDVAVAAGADAVGFVVEISRSKRSIDRGEARGLIQGLPPFVSSVIVVEPQSAAEAANLALDTGADVIQINDSLSFEDMATLKNMVPARLVATVPASPGGLNHARQMTRVADALLIDSFEGGKLGGTGTVHDWNLSSDLVRNVDVPLILAGGLDPENVAEAIEKVRPYAVDVSSGVETDGAKDPEKIKAFLKEVKSCHQP</sequence>
<name>A0A101FUF8_9EURY</name>
<keyword evidence="4 8" id="KW-0028">Amino-acid biosynthesis</keyword>
<comment type="similarity">
    <text evidence="3 8">Belongs to the TrpF family.</text>
</comment>
<dbReference type="EMBL" id="LGHB01000023">
    <property type="protein sequence ID" value="KUK95947.1"/>
    <property type="molecule type" value="Genomic_DNA"/>
</dbReference>
<dbReference type="EC" id="5.3.1.24" evidence="8"/>
<evidence type="ECO:0000256" key="8">
    <source>
        <dbReference type="HAMAP-Rule" id="MF_00135"/>
    </source>
</evidence>
<evidence type="ECO:0000256" key="6">
    <source>
        <dbReference type="ARBA" id="ARBA00023141"/>
    </source>
</evidence>
<evidence type="ECO:0000313" key="11">
    <source>
        <dbReference type="EMBL" id="KUK95947.1"/>
    </source>
</evidence>
<dbReference type="InterPro" id="IPR013785">
    <property type="entry name" value="Aldolase_TIM"/>
</dbReference>
<keyword evidence="5 8" id="KW-0822">Tryptophan biosynthesis</keyword>
<reference evidence="11" key="1">
    <citation type="journal article" date="2015" name="MBio">
        <title>Genome-resolved metagenomic analysis reveals roles for candidate phyla and other microbial community members in biogeochemical transformations in oil reservoirs.</title>
        <authorList>
            <person name="Hu P."/>
            <person name="Tom L."/>
            <person name="Singh A."/>
            <person name="Thomas B.C."/>
            <person name="Baker B.J."/>
            <person name="Piceno Y.M."/>
            <person name="Andersen G.L."/>
            <person name="Banfield J.F."/>
        </authorList>
    </citation>
    <scope>NUCLEOTIDE SEQUENCE [LARGE SCALE GENOMIC DNA]</scope>
    <source>
        <strain evidence="11">56_747</strain>
    </source>
</reference>
<dbReference type="GO" id="GO:0004640">
    <property type="term" value="F:phosphoribosylanthranilate isomerase activity"/>
    <property type="evidence" value="ECO:0007669"/>
    <property type="project" value="UniProtKB-UniRule"/>
</dbReference>
<dbReference type="PANTHER" id="PTHR42894">
    <property type="entry name" value="N-(5'-PHOSPHORIBOSYL)ANTHRANILATE ISOMERASE"/>
    <property type="match status" value="1"/>
</dbReference>
<dbReference type="Proteomes" id="UP000057043">
    <property type="component" value="Unassembled WGS sequence"/>
</dbReference>
<dbReference type="UniPathway" id="UPA00035">
    <property type="reaction ID" value="UER00042"/>
</dbReference>
<comment type="pathway">
    <text evidence="2 8">Amino-acid biosynthesis; L-tryptophan biosynthesis; L-tryptophan from chorismate: step 3/5.</text>
</comment>
<comment type="caution">
    <text evidence="10">The sequence shown here is derived from an EMBL/GenBank/DDBJ whole genome shotgun (WGS) entry which is preliminary data.</text>
</comment>
<dbReference type="InterPro" id="IPR001240">
    <property type="entry name" value="PRAI_dom"/>
</dbReference>
<evidence type="ECO:0000256" key="1">
    <source>
        <dbReference type="ARBA" id="ARBA00001164"/>
    </source>
</evidence>
<evidence type="ECO:0000259" key="9">
    <source>
        <dbReference type="Pfam" id="PF00697"/>
    </source>
</evidence>
<proteinExistence type="inferred from homology"/>
<dbReference type="CDD" id="cd00405">
    <property type="entry name" value="PRAI"/>
    <property type="match status" value="1"/>
</dbReference>
<dbReference type="InterPro" id="IPR044643">
    <property type="entry name" value="TrpF_fam"/>
</dbReference>
<dbReference type="Proteomes" id="UP000053961">
    <property type="component" value="Unassembled WGS sequence"/>
</dbReference>
<evidence type="ECO:0000256" key="4">
    <source>
        <dbReference type="ARBA" id="ARBA00022605"/>
    </source>
</evidence>
<dbReference type="PATRIC" id="fig|301375.6.peg.618"/>
<gene>
    <name evidence="8" type="primary">trpF</name>
    <name evidence="10" type="ORF">XD72_0894</name>
    <name evidence="11" type="ORF">XE07_1474</name>
</gene>
<protein>
    <recommendedName>
        <fullName evidence="8">N-(5'-phosphoribosyl)anthranilate isomerase</fullName>
        <shortName evidence="8">PRAI</shortName>
        <ecNumber evidence="8">5.3.1.24</ecNumber>
    </recommendedName>
</protein>
<dbReference type="Gene3D" id="3.20.20.70">
    <property type="entry name" value="Aldolase class I"/>
    <property type="match status" value="1"/>
</dbReference>
<dbReference type="EMBL" id="LGFT01000017">
    <property type="protein sequence ID" value="KUK44720.1"/>
    <property type="molecule type" value="Genomic_DNA"/>
</dbReference>
<feature type="domain" description="N-(5'phosphoribosyl) anthranilate isomerase (PRAI)" evidence="9">
    <location>
        <begin position="4"/>
        <end position="205"/>
    </location>
</feature>
<dbReference type="GO" id="GO:0000162">
    <property type="term" value="P:L-tryptophan biosynthetic process"/>
    <property type="evidence" value="ECO:0007669"/>
    <property type="project" value="UniProtKB-UniRule"/>
</dbReference>